<gene>
    <name evidence="2" type="ORF">B0A62_10430</name>
</gene>
<protein>
    <recommendedName>
        <fullName evidence="1">DUF6985 domain-containing protein</fullName>
    </recommendedName>
</protein>
<dbReference type="RefSeq" id="WP_205625908.1">
    <property type="nucleotide sequence ID" value="NZ_JBEWQG010000005.1"/>
</dbReference>
<keyword evidence="3" id="KW-1185">Reference proteome</keyword>
<sequence>MSNAPEIIAEIDNFLDKYSLKKNKLTTQDLISYIEEKWHEADDEKYNIHQGSIFIGRMINEYIELKDYNNMQRWLDMMNLHSLSQKHPDYINNYYSGECCLECGNEEKALEYLHLCHKENSEYIFTRAPFCFEFFNKHLENPKELSANEQDDEDGIYHEINLKDWQLFFNEKDESIYYTILDEDSDEIEEHSIEHNNGIEYLQNNQTTILESILSELLNKYPKLQEIYDYPEDEKQDFMPDISQTKDFADLLSPSSIYITSVFKDDIPYIGYMFSCSWDSEHGLGIMTHKNQIIEIGGADTAFSTWSAEEDLNKN</sequence>
<name>A0ABX4CHP8_FLAHY</name>
<organism evidence="2 3">
    <name type="scientific">Flavobacterium hydatis</name>
    <name type="common">Cytophaga aquatilis</name>
    <dbReference type="NCBI Taxonomy" id="991"/>
    <lineage>
        <taxon>Bacteria</taxon>
        <taxon>Pseudomonadati</taxon>
        <taxon>Bacteroidota</taxon>
        <taxon>Flavobacteriia</taxon>
        <taxon>Flavobacteriales</taxon>
        <taxon>Flavobacteriaceae</taxon>
        <taxon>Flavobacterium</taxon>
    </lineage>
</organism>
<dbReference type="EMBL" id="MUGY01000009">
    <property type="protein sequence ID" value="OXA94602.1"/>
    <property type="molecule type" value="Genomic_DNA"/>
</dbReference>
<evidence type="ECO:0000313" key="3">
    <source>
        <dbReference type="Proteomes" id="UP000198424"/>
    </source>
</evidence>
<accession>A0ABX4CHP8</accession>
<feature type="domain" description="DUF6985" evidence="1">
    <location>
        <begin position="160"/>
        <end position="302"/>
    </location>
</feature>
<dbReference type="Proteomes" id="UP000198424">
    <property type="component" value="Unassembled WGS sequence"/>
</dbReference>
<proteinExistence type="predicted"/>
<evidence type="ECO:0000259" key="1">
    <source>
        <dbReference type="Pfam" id="PF22481"/>
    </source>
</evidence>
<dbReference type="InterPro" id="IPR054254">
    <property type="entry name" value="DUF6985"/>
</dbReference>
<evidence type="ECO:0000313" key="2">
    <source>
        <dbReference type="EMBL" id="OXA94602.1"/>
    </source>
</evidence>
<dbReference type="Pfam" id="PF22481">
    <property type="entry name" value="DUF6985"/>
    <property type="match status" value="1"/>
</dbReference>
<comment type="caution">
    <text evidence="2">The sequence shown here is derived from an EMBL/GenBank/DDBJ whole genome shotgun (WGS) entry which is preliminary data.</text>
</comment>
<reference evidence="2 3" key="1">
    <citation type="submission" date="2016-11" db="EMBL/GenBank/DDBJ databases">
        <title>Whole genomes of Flavobacteriaceae.</title>
        <authorList>
            <person name="Stine C."/>
            <person name="Li C."/>
            <person name="Tadesse D."/>
        </authorList>
    </citation>
    <scope>NUCLEOTIDE SEQUENCE [LARGE SCALE GENOMIC DNA]</scope>
    <source>
        <strain evidence="2 3">ATCC 29551</strain>
    </source>
</reference>